<dbReference type="Pfam" id="PF21788">
    <property type="entry name" value="TNP-like_GBD"/>
    <property type="match status" value="1"/>
</dbReference>
<keyword evidence="4" id="KW-1185">Reference proteome</keyword>
<protein>
    <recommendedName>
        <fullName evidence="5">Transposable element P transposase</fullName>
    </recommendedName>
</protein>
<accession>A0A9N9MU13</accession>
<dbReference type="Pfam" id="PF21789">
    <property type="entry name" value="TNP-like_RNaseH_C"/>
    <property type="match status" value="1"/>
</dbReference>
<organism evidence="3 4">
    <name type="scientific">Ceutorhynchus assimilis</name>
    <name type="common">cabbage seed weevil</name>
    <dbReference type="NCBI Taxonomy" id="467358"/>
    <lineage>
        <taxon>Eukaryota</taxon>
        <taxon>Metazoa</taxon>
        <taxon>Ecdysozoa</taxon>
        <taxon>Arthropoda</taxon>
        <taxon>Hexapoda</taxon>
        <taxon>Insecta</taxon>
        <taxon>Pterygota</taxon>
        <taxon>Neoptera</taxon>
        <taxon>Endopterygota</taxon>
        <taxon>Coleoptera</taxon>
        <taxon>Polyphaga</taxon>
        <taxon>Cucujiformia</taxon>
        <taxon>Curculionidae</taxon>
        <taxon>Ceutorhynchinae</taxon>
        <taxon>Ceutorhynchus</taxon>
    </lineage>
</organism>
<feature type="domain" description="Transposable element P transposase-like RNase H C-terminal" evidence="2">
    <location>
        <begin position="139"/>
        <end position="170"/>
    </location>
</feature>
<reference evidence="3" key="1">
    <citation type="submission" date="2022-01" db="EMBL/GenBank/DDBJ databases">
        <authorList>
            <person name="King R."/>
        </authorList>
    </citation>
    <scope>NUCLEOTIDE SEQUENCE</scope>
</reference>
<evidence type="ECO:0000313" key="4">
    <source>
        <dbReference type="Proteomes" id="UP001152799"/>
    </source>
</evidence>
<name>A0A9N9MU13_9CUCU</name>
<dbReference type="InterPro" id="IPR048366">
    <property type="entry name" value="TNP-like_GBD"/>
</dbReference>
<proteinExistence type="predicted"/>
<dbReference type="OrthoDB" id="6768659at2759"/>
<evidence type="ECO:0008006" key="5">
    <source>
        <dbReference type="Google" id="ProtNLM"/>
    </source>
</evidence>
<dbReference type="EMBL" id="OU892283">
    <property type="protein sequence ID" value="CAG9771509.1"/>
    <property type="molecule type" value="Genomic_DNA"/>
</dbReference>
<sequence>MKVSIAARILSHTVAATIEEMVSNPKNNLPSQAIDTAEFVHDMDQLFDSFNGRTPKPECGKPYRRCLSDKSPHFALWNKLLPKINSWEFISPSKSSSGSVAKSRMPFKTGWLTTINATKELWSVCRNMGFKFLRTRSLNPDPLENQFSSIRHFGAENTNPNCYQFVSCFKTSVLNNLVTPVSNRNCEMDGTSILDNLQSFLNTDILDFVNLKKLESNEIENIILPSTNFDFTDHDANTCTYAAGFLIKKIKLHRECKQCAANLLSETVEPQHMFVLFKEFTDNKKSLFYVTKEISYYLAQIHDCVFYILPKYGYISYLKNKIKIILKSHLDFNWYTCVDHKEIMQSDILVISIELLTKKYYDDISRNFKSDKKNRQDEN</sequence>
<evidence type="ECO:0000259" key="2">
    <source>
        <dbReference type="Pfam" id="PF21789"/>
    </source>
</evidence>
<evidence type="ECO:0000259" key="1">
    <source>
        <dbReference type="Pfam" id="PF21788"/>
    </source>
</evidence>
<gene>
    <name evidence="3" type="ORF">CEUTPL_LOCUS11941</name>
</gene>
<evidence type="ECO:0000313" key="3">
    <source>
        <dbReference type="EMBL" id="CAG9771509.1"/>
    </source>
</evidence>
<dbReference type="AlphaFoldDB" id="A0A9N9MU13"/>
<dbReference type="Proteomes" id="UP001152799">
    <property type="component" value="Chromosome 7"/>
</dbReference>
<feature type="domain" description="Transposable element P transposase-like GTP-binding insertion" evidence="1">
    <location>
        <begin position="1"/>
        <end position="56"/>
    </location>
</feature>
<dbReference type="InterPro" id="IPR048367">
    <property type="entry name" value="TNP-like_RNaseH_C"/>
</dbReference>